<organism evidence="1 2">
    <name type="scientific">Thermosipho ferrireducens</name>
    <dbReference type="NCBI Taxonomy" id="2571116"/>
    <lineage>
        <taxon>Bacteria</taxon>
        <taxon>Thermotogati</taxon>
        <taxon>Thermotogota</taxon>
        <taxon>Thermotogae</taxon>
        <taxon>Thermotogales</taxon>
        <taxon>Fervidobacteriaceae</taxon>
        <taxon>Thermosipho</taxon>
    </lineage>
</organism>
<dbReference type="RefSeq" id="WP_207566962.1">
    <property type="nucleotide sequence ID" value="NZ_CP071446.1"/>
</dbReference>
<dbReference type="Gene3D" id="3.40.50.10610">
    <property type="entry name" value="ABC-type transport auxiliary lipoprotein component"/>
    <property type="match status" value="1"/>
</dbReference>
<dbReference type="InterPro" id="IPR005534">
    <property type="entry name" value="Curli_assmbl/transp-comp_CsgG"/>
</dbReference>
<evidence type="ECO:0000313" key="1">
    <source>
        <dbReference type="EMBL" id="QTA38243.1"/>
    </source>
</evidence>
<dbReference type="Proteomes" id="UP000671862">
    <property type="component" value="Chromosome"/>
</dbReference>
<evidence type="ECO:0008006" key="3">
    <source>
        <dbReference type="Google" id="ProtNLM"/>
    </source>
</evidence>
<sequence>MKRLFLLLILLLSLTTIFSAGRGISISEKIGIVILPAKVSGGWNISDADHLISILEEKALELQRFKVFSRNDIETIIKERNLGDLGITENALQASKLAGARYAILLTLTSLSAQYSESSYGYLGSARLSLKLYDLKNGELLAAKSFEKSTFFGEETYEQAINAVITILADDIWLTLREFFKLEAYVIKVENGKVYLGGIDPKIIKKGFIFKVETEDGNVGFIEILGYNKRTNAVMGKFMYGAMPQEYDPATEYPVSPYIASIGIGLYSGKVSLNMVGWSTSQKIYLNTGIIMANFTNYIPMQITAGIKQSLLKLGRIETSVVGGVHLLSLYDMSETSTEPFLPTFGLAGGVHISYDFEPKSKLFAEVLYTMTFPDSFTQYILTYIFGIDQTSFMQITAGYAFSF</sequence>
<dbReference type="EMBL" id="CP071446">
    <property type="protein sequence ID" value="QTA38243.1"/>
    <property type="molecule type" value="Genomic_DNA"/>
</dbReference>
<evidence type="ECO:0000313" key="2">
    <source>
        <dbReference type="Proteomes" id="UP000671862"/>
    </source>
</evidence>
<gene>
    <name evidence="1" type="ORF">JYK00_01495</name>
</gene>
<proteinExistence type="predicted"/>
<protein>
    <recommendedName>
        <fullName evidence="3">Curli production assembly/transport component CsgG</fullName>
    </recommendedName>
</protein>
<dbReference type="Pfam" id="PF03783">
    <property type="entry name" value="CsgG"/>
    <property type="match status" value="1"/>
</dbReference>
<keyword evidence="2" id="KW-1185">Reference proteome</keyword>
<reference evidence="1 2" key="1">
    <citation type="submission" date="2021-03" db="EMBL/GenBank/DDBJ databases">
        <title>Thermosipho ferrireducens sp.nov., an anaerobic thermophilic iron-reducing bacterium isolated from a deep-sea hydrothermal sulfide deposits.</title>
        <authorList>
            <person name="Zeng X."/>
            <person name="Chen Y."/>
            <person name="Shao Z."/>
        </authorList>
    </citation>
    <scope>NUCLEOTIDE SEQUENCE [LARGE SCALE GENOMIC DNA]</scope>
    <source>
        <strain evidence="1 2">JL129W03</strain>
    </source>
</reference>
<accession>A0ABX7S8M0</accession>
<name>A0ABX7S8M0_9BACT</name>